<dbReference type="Gene3D" id="3.40.630.30">
    <property type="match status" value="1"/>
</dbReference>
<dbReference type="PANTHER" id="PTHR43792">
    <property type="entry name" value="GNAT FAMILY, PUTATIVE (AFU_ORTHOLOGUE AFUA_3G00765)-RELATED-RELATED"/>
    <property type="match status" value="1"/>
</dbReference>
<evidence type="ECO:0000313" key="2">
    <source>
        <dbReference type="EMBL" id="BCI59751.1"/>
    </source>
</evidence>
<name>A0A7I8CZ47_9FIRM</name>
<dbReference type="PANTHER" id="PTHR43792:SF1">
    <property type="entry name" value="N-ACETYLTRANSFERASE DOMAIN-CONTAINING PROTEIN"/>
    <property type="match status" value="1"/>
</dbReference>
<dbReference type="InterPro" id="IPR051531">
    <property type="entry name" value="N-acetyltransferase"/>
</dbReference>
<evidence type="ECO:0000259" key="1">
    <source>
        <dbReference type="PROSITE" id="PS51186"/>
    </source>
</evidence>
<accession>A0A7I8CZ47</accession>
<protein>
    <submittedName>
        <fullName evidence="2">N-acetyltransferase</fullName>
    </submittedName>
</protein>
<keyword evidence="2" id="KW-0808">Transferase</keyword>
<dbReference type="PROSITE" id="PS51186">
    <property type="entry name" value="GNAT"/>
    <property type="match status" value="1"/>
</dbReference>
<dbReference type="SUPFAM" id="SSF55729">
    <property type="entry name" value="Acyl-CoA N-acyltransferases (Nat)"/>
    <property type="match status" value="1"/>
</dbReference>
<organism evidence="2 3">
    <name type="scientific">Solibaculum mannosilyticum</name>
    <dbReference type="NCBI Taxonomy" id="2780922"/>
    <lineage>
        <taxon>Bacteria</taxon>
        <taxon>Bacillati</taxon>
        <taxon>Bacillota</taxon>
        <taxon>Clostridia</taxon>
        <taxon>Eubacteriales</taxon>
        <taxon>Oscillospiraceae</taxon>
        <taxon>Solibaculum</taxon>
    </lineage>
</organism>
<sequence length="198" mass="23482">MGLVNTPTLETARLRLRKFTEGDIDALFSIYRDPEVNTYLPWLPLTSLDQAKAFFAERYAKVYEQPMGYRYAICLKEDDVPIGYINVSTEDNHDLGYGLHKRFWHRGIVTEAGKAVIEQVQKDGFFYITATHDVDNPRSGEVMKRLGMQYQYSYEERWMPKDKTVIFRMYQRNFDGENDRVYRKYWDNSSVHFVEENI</sequence>
<evidence type="ECO:0000313" key="3">
    <source>
        <dbReference type="Proteomes" id="UP000593890"/>
    </source>
</evidence>
<dbReference type="EMBL" id="AP023321">
    <property type="protein sequence ID" value="BCI59751.1"/>
    <property type="molecule type" value="Genomic_DNA"/>
</dbReference>
<dbReference type="KEGG" id="sman:C12CBH8_03900"/>
<proteinExistence type="predicted"/>
<gene>
    <name evidence="2" type="ORF">C12CBH8_03900</name>
</gene>
<dbReference type="GO" id="GO:0016747">
    <property type="term" value="F:acyltransferase activity, transferring groups other than amino-acyl groups"/>
    <property type="evidence" value="ECO:0007669"/>
    <property type="project" value="InterPro"/>
</dbReference>
<dbReference type="Proteomes" id="UP000593890">
    <property type="component" value="Chromosome"/>
</dbReference>
<dbReference type="InterPro" id="IPR016181">
    <property type="entry name" value="Acyl_CoA_acyltransferase"/>
</dbReference>
<feature type="domain" description="N-acetyltransferase" evidence="1">
    <location>
        <begin position="14"/>
        <end position="164"/>
    </location>
</feature>
<keyword evidence="3" id="KW-1185">Reference proteome</keyword>
<reference evidence="3" key="1">
    <citation type="submission" date="2020-07" db="EMBL/GenBank/DDBJ databases">
        <title>Complete genome sequencing of Clostridia bacterium strain 12CBH8.</title>
        <authorList>
            <person name="Sakamoto M."/>
            <person name="Murakami T."/>
            <person name="Mori H."/>
        </authorList>
    </citation>
    <scope>NUCLEOTIDE SEQUENCE [LARGE SCALE GENOMIC DNA]</scope>
    <source>
        <strain evidence="3">12CBH8</strain>
    </source>
</reference>
<dbReference type="AlphaFoldDB" id="A0A7I8CZ47"/>
<dbReference type="Pfam" id="PF13302">
    <property type="entry name" value="Acetyltransf_3"/>
    <property type="match status" value="1"/>
</dbReference>
<dbReference type="InterPro" id="IPR000182">
    <property type="entry name" value="GNAT_dom"/>
</dbReference>